<dbReference type="CDD" id="cd00201">
    <property type="entry name" value="WW"/>
    <property type="match status" value="1"/>
</dbReference>
<dbReference type="EMBL" id="CALTRL010005706">
    <property type="protein sequence ID" value="CAH7685112.1"/>
    <property type="molecule type" value="Genomic_DNA"/>
</dbReference>
<name>A0AAV0BD89_PHAPC</name>
<dbReference type="InterPro" id="IPR036020">
    <property type="entry name" value="WW_dom_sf"/>
</dbReference>
<gene>
    <name evidence="3" type="ORF">PPACK8108_LOCUS19584</name>
</gene>
<dbReference type="Gene3D" id="2.20.70.10">
    <property type="match status" value="1"/>
</dbReference>
<protein>
    <recommendedName>
        <fullName evidence="2">WW domain-containing protein</fullName>
    </recommendedName>
</protein>
<reference evidence="3" key="1">
    <citation type="submission" date="2022-06" db="EMBL/GenBank/DDBJ databases">
        <authorList>
            <consortium name="SYNGENTA / RWTH Aachen University"/>
        </authorList>
    </citation>
    <scope>NUCLEOTIDE SEQUENCE</scope>
</reference>
<dbReference type="Proteomes" id="UP001153365">
    <property type="component" value="Unassembled WGS sequence"/>
</dbReference>
<evidence type="ECO:0000259" key="2">
    <source>
        <dbReference type="SMART" id="SM00456"/>
    </source>
</evidence>
<evidence type="ECO:0000313" key="3">
    <source>
        <dbReference type="EMBL" id="CAH7685112.1"/>
    </source>
</evidence>
<dbReference type="AlphaFoldDB" id="A0AAV0BD89"/>
<keyword evidence="4" id="KW-1185">Reference proteome</keyword>
<accession>A0AAV0BD89</accession>
<organism evidence="3 4">
    <name type="scientific">Phakopsora pachyrhizi</name>
    <name type="common">Asian soybean rust disease fungus</name>
    <dbReference type="NCBI Taxonomy" id="170000"/>
    <lineage>
        <taxon>Eukaryota</taxon>
        <taxon>Fungi</taxon>
        <taxon>Dikarya</taxon>
        <taxon>Basidiomycota</taxon>
        <taxon>Pucciniomycotina</taxon>
        <taxon>Pucciniomycetes</taxon>
        <taxon>Pucciniales</taxon>
        <taxon>Phakopsoraceae</taxon>
        <taxon>Phakopsora</taxon>
    </lineage>
</organism>
<dbReference type="Pfam" id="PF00397">
    <property type="entry name" value="WW"/>
    <property type="match status" value="1"/>
</dbReference>
<feature type="domain" description="WW" evidence="2">
    <location>
        <begin position="76"/>
        <end position="112"/>
    </location>
</feature>
<feature type="compositionally biased region" description="Basic and acidic residues" evidence="1">
    <location>
        <begin position="1"/>
        <end position="10"/>
    </location>
</feature>
<feature type="region of interest" description="Disordered" evidence="1">
    <location>
        <begin position="1"/>
        <end position="81"/>
    </location>
</feature>
<dbReference type="SUPFAM" id="SSF51045">
    <property type="entry name" value="WW domain"/>
    <property type="match status" value="1"/>
</dbReference>
<dbReference type="SMART" id="SM00456">
    <property type="entry name" value="WW"/>
    <property type="match status" value="1"/>
</dbReference>
<dbReference type="InterPro" id="IPR001202">
    <property type="entry name" value="WW_dom"/>
</dbReference>
<evidence type="ECO:0000313" key="4">
    <source>
        <dbReference type="Proteomes" id="UP001153365"/>
    </source>
</evidence>
<comment type="caution">
    <text evidence="3">The sequence shown here is derived from an EMBL/GenBank/DDBJ whole genome shotgun (WGS) entry which is preliminary data.</text>
</comment>
<evidence type="ECO:0000256" key="1">
    <source>
        <dbReference type="SAM" id="MobiDB-lite"/>
    </source>
</evidence>
<feature type="compositionally biased region" description="Low complexity" evidence="1">
    <location>
        <begin position="36"/>
        <end position="72"/>
    </location>
</feature>
<feature type="compositionally biased region" description="Polar residues" evidence="1">
    <location>
        <begin position="16"/>
        <end position="29"/>
    </location>
</feature>
<proteinExistence type="predicted"/>
<sequence>MNLFDKRKSDLPPYSPSNNQIANSGSDSLNPYPPLQNHQQQQQQQQSQFNNYSSSSSNNNNSNSSDLNPGNSDQRPLPPGWEKQWDERYQRYFYIDTKAPAGPQSHWTHPSDLQIQNEPQRYNNQRTQPVPQNQPYYNVQQPNYQQQQPVYQQANPVSNNQRARPGMNPLLAGAGGLAGGMLLGSMLGGHHSHHGYDSGYMNGYEDGYENGEFNDSGGFDGGFDGGFF</sequence>